<accession>A0A8S5P2L4</accession>
<reference evidence="1" key="1">
    <citation type="journal article" date="2021" name="Proc. Natl. Acad. Sci. U.S.A.">
        <title>A Catalog of Tens of Thousands of Viruses from Human Metagenomes Reveals Hidden Associations with Chronic Diseases.</title>
        <authorList>
            <person name="Tisza M.J."/>
            <person name="Buck C.B."/>
        </authorList>
    </citation>
    <scope>NUCLEOTIDE SEQUENCE</scope>
    <source>
        <strain evidence="1">CtJcm18</strain>
    </source>
</reference>
<organism evidence="1">
    <name type="scientific">Siphoviridae sp. ctJcm18</name>
    <dbReference type="NCBI Taxonomy" id="2825433"/>
    <lineage>
        <taxon>Viruses</taxon>
        <taxon>Duplodnaviria</taxon>
        <taxon>Heunggongvirae</taxon>
        <taxon>Uroviricota</taxon>
        <taxon>Caudoviricetes</taxon>
    </lineage>
</organism>
<evidence type="ECO:0000313" key="1">
    <source>
        <dbReference type="EMBL" id="DAE01327.1"/>
    </source>
</evidence>
<proteinExistence type="predicted"/>
<dbReference type="EMBL" id="BK015323">
    <property type="protein sequence ID" value="DAE01327.1"/>
    <property type="molecule type" value="Genomic_DNA"/>
</dbReference>
<sequence>MIMSKKYDYSKSDIANIVEKFKALLAEHNCVDDVCIYYNNKRTRYIRNLWDKEEKKYVPLNTWIDDVEGVHPTKYCEYAPSTNIISFSSEGTLCDYMYSGAPEWLEEFALKYGMYIECATSWFFYFAPCNDWSDYETDDTEEHKNYPIILFAPEDYDDNKIPAIKAIAQIWEDLCKMSEDKGCCAIGYGMIFKYEGQKYKMIPRSNKQGEWSWEQWVDKIKNYLSIVGCTDIEWYCGHMD</sequence>
<name>A0A8S5P2L4_9CAUD</name>
<protein>
    <submittedName>
        <fullName evidence="1">Uncharacterized protein</fullName>
    </submittedName>
</protein>